<reference evidence="3" key="1">
    <citation type="submission" date="2018-12" db="EMBL/GenBank/DDBJ databases">
        <authorList>
            <person name="Syme R.A."/>
            <person name="Farfan-Caceres L."/>
            <person name="Lichtenzveig J."/>
        </authorList>
    </citation>
    <scope>NUCLEOTIDE SEQUENCE</scope>
    <source>
        <strain evidence="3">Al4</strain>
    </source>
</reference>
<protein>
    <recommendedName>
        <fullName evidence="2">Heterokaryon incompatibility domain-containing protein</fullName>
    </recommendedName>
</protein>
<organism evidence="3 4">
    <name type="scientific">Ascochyta lentis</name>
    <dbReference type="NCBI Taxonomy" id="205686"/>
    <lineage>
        <taxon>Eukaryota</taxon>
        <taxon>Fungi</taxon>
        <taxon>Dikarya</taxon>
        <taxon>Ascomycota</taxon>
        <taxon>Pezizomycotina</taxon>
        <taxon>Dothideomycetes</taxon>
        <taxon>Pleosporomycetidae</taxon>
        <taxon>Pleosporales</taxon>
        <taxon>Pleosporineae</taxon>
        <taxon>Didymellaceae</taxon>
        <taxon>Ascochyta</taxon>
    </lineage>
</organism>
<name>A0A8H7IZC9_9PLEO</name>
<dbReference type="InterPro" id="IPR052895">
    <property type="entry name" value="HetReg/Transcr_Mod"/>
</dbReference>
<dbReference type="AlphaFoldDB" id="A0A8H7IZC9"/>
<dbReference type="Pfam" id="PF06985">
    <property type="entry name" value="HET"/>
    <property type="match status" value="1"/>
</dbReference>
<dbReference type="PANTHER" id="PTHR24148:SF73">
    <property type="entry name" value="HET DOMAIN PROTEIN (AFU_ORTHOLOGUE AFUA_8G01020)"/>
    <property type="match status" value="1"/>
</dbReference>
<dbReference type="Pfam" id="PF26639">
    <property type="entry name" value="Het-6_barrel"/>
    <property type="match status" value="1"/>
</dbReference>
<evidence type="ECO:0000259" key="2">
    <source>
        <dbReference type="Pfam" id="PF06985"/>
    </source>
</evidence>
<dbReference type="Proteomes" id="UP000651452">
    <property type="component" value="Unassembled WGS sequence"/>
</dbReference>
<evidence type="ECO:0000313" key="4">
    <source>
        <dbReference type="Proteomes" id="UP000651452"/>
    </source>
</evidence>
<dbReference type="EMBL" id="RZGK01000015">
    <property type="protein sequence ID" value="KAF9693662.1"/>
    <property type="molecule type" value="Genomic_DNA"/>
</dbReference>
<evidence type="ECO:0000256" key="1">
    <source>
        <dbReference type="SAM" id="MobiDB-lite"/>
    </source>
</evidence>
<proteinExistence type="predicted"/>
<accession>A0A8H7IZC9</accession>
<keyword evidence="4" id="KW-1185">Reference proteome</keyword>
<dbReference type="PANTHER" id="PTHR24148">
    <property type="entry name" value="ANKYRIN REPEAT DOMAIN-CONTAINING PROTEIN 39 HOMOLOG-RELATED"/>
    <property type="match status" value="1"/>
</dbReference>
<gene>
    <name evidence="3" type="ORF">EKO04_008305</name>
</gene>
<dbReference type="OrthoDB" id="5386682at2759"/>
<reference evidence="3" key="2">
    <citation type="submission" date="2020-09" db="EMBL/GenBank/DDBJ databases">
        <title>Reference genome assembly for Australian Ascochyta lentis isolate Al4.</title>
        <authorList>
            <person name="Lee R.C."/>
            <person name="Farfan-Caceres L.M."/>
            <person name="Debler J.W."/>
            <person name="Williams A.H."/>
            <person name="Henares B.M."/>
        </authorList>
    </citation>
    <scope>NUCLEOTIDE SEQUENCE</scope>
    <source>
        <strain evidence="3">Al4</strain>
    </source>
</reference>
<evidence type="ECO:0000313" key="3">
    <source>
        <dbReference type="EMBL" id="KAF9693662.1"/>
    </source>
</evidence>
<feature type="compositionally biased region" description="Polar residues" evidence="1">
    <location>
        <begin position="19"/>
        <end position="30"/>
    </location>
</feature>
<dbReference type="InterPro" id="IPR010730">
    <property type="entry name" value="HET"/>
</dbReference>
<feature type="region of interest" description="Disordered" evidence="1">
    <location>
        <begin position="53"/>
        <end position="77"/>
    </location>
</feature>
<feature type="region of interest" description="Disordered" evidence="1">
    <location>
        <begin position="1"/>
        <end position="30"/>
    </location>
</feature>
<feature type="domain" description="Heterokaryon incompatibility" evidence="2">
    <location>
        <begin position="172"/>
        <end position="337"/>
    </location>
</feature>
<comment type="caution">
    <text evidence="3">The sequence shown here is derived from an EMBL/GenBank/DDBJ whole genome shotgun (WGS) entry which is preliminary data.</text>
</comment>
<sequence>MTSSTGTGKVGNDHHENEPSASTKKSIQTEAPCSKKGVIVSWLKSVVTCPSTSPARRLLQKQSRHKTSGHQIEPSHDADIQAQICTINLDNNSQQSVSKISINKSPVAAPCKPLDSSIIKASLEKPPTTPELYKTMPHNDSVRLLRIHKGTPADPVEFTLEFARLDHTAPKYEALSYVWGPELPASHIIHRTSREAVPVTRNLYEALQSVRWCDRDRLLWVDALCINQEDGKEEGTQVRKMNSIYARATRVLVCLGSDADDAADVFGILCALANEVLQKQSHVDANAVEKAQYTTTSKEHEPVVFDAVPNIKEASPWRKVYLFFCRAWYERLWVLQEIVLAREATIVWGDCSISWKYVGMAIEAIRANELLQMILASRGLQNAFFMWYLCTVYHSSEYLQSDDSSQQSDQDESVPFLRLLDLGRTFEVTDPRDKIYGLLGFSTNDVGFSADTIAPDYTLSTSDIYTQVTRDFIEKDQNLNVLALALYISPPRRRPEHCIDDLPSWAPNFNCQTITFPISNMNIGHEYSAGLSQPASLLPSPTRNTLRLKGVQLDTIRTTGPSINFQPLHKSNPHFRLLVKWCLDADISMDKIAATLTAGRNRDGRLLSPPQKEIYLKNLKQVLESYNTDGSAAPATPARFPADTKCEAEEALWRFITYRTPFITQKGEFGLGPWETQEGDAVVVLWGGQCPFVVGAAGEAQWLLKGECFVERWMGGDGVRALVGEEGREDGVFEFL</sequence>
<feature type="compositionally biased region" description="Basic residues" evidence="1">
    <location>
        <begin position="58"/>
        <end position="68"/>
    </location>
</feature>